<dbReference type="SMART" id="SM00028">
    <property type="entry name" value="TPR"/>
    <property type="match status" value="6"/>
</dbReference>
<dbReference type="PANTHER" id="PTHR16305:SF28">
    <property type="entry name" value="GUANYLATE CYCLASE DOMAIN-CONTAINING PROTEIN"/>
    <property type="match status" value="1"/>
</dbReference>
<evidence type="ECO:0000259" key="4">
    <source>
        <dbReference type="SMART" id="SM01043"/>
    </source>
</evidence>
<feature type="domain" description="Bacterial transcriptional activator" evidence="4">
    <location>
        <begin position="90"/>
        <end position="227"/>
    </location>
</feature>
<dbReference type="RefSeq" id="WP_245969387.1">
    <property type="nucleotide sequence ID" value="NZ_QWLA01000002.1"/>
</dbReference>
<keyword evidence="2" id="KW-0067">ATP-binding</keyword>
<dbReference type="Gene3D" id="1.25.40.10">
    <property type="entry name" value="Tetratricopeptide repeat domain"/>
    <property type="match status" value="3"/>
</dbReference>
<reference evidence="5 6" key="1">
    <citation type="submission" date="2018-08" db="EMBL/GenBank/DDBJ databases">
        <title>Meiothermus roseus NBRC 110900 genome sequencing project.</title>
        <authorList>
            <person name="Da Costa M.S."/>
            <person name="Albuquerque L."/>
            <person name="Raposo P."/>
            <person name="Froufe H.J.C."/>
            <person name="Barroso C.S."/>
            <person name="Egas C."/>
        </authorList>
    </citation>
    <scope>NUCLEOTIDE SEQUENCE [LARGE SCALE GENOMIC DNA]</scope>
    <source>
        <strain evidence="5 6">NBRC 110900</strain>
    </source>
</reference>
<dbReference type="SUPFAM" id="SSF48452">
    <property type="entry name" value="TPR-like"/>
    <property type="match status" value="3"/>
</dbReference>
<dbReference type="InterPro" id="IPR027417">
    <property type="entry name" value="P-loop_NTPase"/>
</dbReference>
<dbReference type="AlphaFoldDB" id="A0A399F455"/>
<sequence length="1085" mass="120698">MFLSLLGPPQLLIADQPWPQLPRKAVAMVAYLASQGRQADRGTLASLLWEGDEESTRRNLRQELFRLKGTPWEQMLEQGSQQIALTAVETDLERFLEHLRRGRWAEAAGLWRGGLLAGFEVRATEAFEEWLALEQTRWQNLYREAMLGWARSLEAASQRRDALLVYQKLLEQDPLQEAEQQAVMRLLAALGEVPAAMRQYEQYARLLGVELGVEPSPETQALYRHLRQGSLDAVVLALASPASLQDPPLVARSEDWAWLETHLGQGLVLLVGEVGVGKSRLAQDFAKHRGQVFQIRQRESLRELGFGGLIEAVRGAIETGQSLEGLEPVWRDELAQLLPELGSFMGGAANAKLRLFEALARMLLTLARPGGTVLWEDLHWADAPTLEFLGYLSRRAASLGIYLLGTARSEGYQRGHPLYEALRPLSGERLLWVRTLEALPQAGVRELVRRLSGTPGGILFAERLHKATGGNPLYLLQTLRFLFDQGLLRVEGGRWHTPFDSITADYRELPLPPSVREVVQQRLERLPQGARELSQALAIADALLEPSVLAAFDSDDAALEHLLYSGIVQESPEGYALAHDLLRSTILETLSEAARRRLHHRLAEVLRDTGAPPERLAHHLEAAGQLTQAARAHLAVGRKLRVGPLGRTALAHYSKALELMGPLAPPQERFQVLAECAELKLALGEEAQAERLELARLLGEVPEEQFRVFLVEAEAAVQSGRVAEGVQAARQALELARTAWQKGQALFRLAWLEYRGGDPDAQLEPLTEAIRYFELSGDRPMEAHALRNLAGYYSRIGNQAKAHEAYNKALVLAQGMADDLLLRRLKADGAIVDFVRGAYHRSIAAGEALLAEARERGDLWAVWDALHVLSLNAGAVGLSPELEQSLRQALREAEAVRAYRDVSILCTALGTALMVENRLQEALEELQQALRVMRDLGEQATLGYALFSLGFTQVELGRYEEGEEVLARAAEHWGERKQGRDRARALAGLALSYLRRGEREKALQASSLAYEGREEWAEGIFDLPFILYARARALGDEEGLELLGRTQQHLLSLSERLPPDLSVRLLNNRFVRWALAKVARKPALP</sequence>
<organism evidence="5 6">
    <name type="scientific">Calidithermus roseus</name>
    <dbReference type="NCBI Taxonomy" id="1644118"/>
    <lineage>
        <taxon>Bacteria</taxon>
        <taxon>Thermotogati</taxon>
        <taxon>Deinococcota</taxon>
        <taxon>Deinococci</taxon>
        <taxon>Thermales</taxon>
        <taxon>Thermaceae</taxon>
        <taxon>Calidithermus</taxon>
    </lineage>
</organism>
<feature type="coiled-coil region" evidence="3">
    <location>
        <begin position="912"/>
        <end position="939"/>
    </location>
</feature>
<dbReference type="InterPro" id="IPR011990">
    <property type="entry name" value="TPR-like_helical_dom_sf"/>
</dbReference>
<evidence type="ECO:0000256" key="2">
    <source>
        <dbReference type="ARBA" id="ARBA00022840"/>
    </source>
</evidence>
<evidence type="ECO:0000313" key="6">
    <source>
        <dbReference type="Proteomes" id="UP000265341"/>
    </source>
</evidence>
<keyword evidence="6" id="KW-1185">Reference proteome</keyword>
<evidence type="ECO:0000313" key="5">
    <source>
        <dbReference type="EMBL" id="RIH89642.1"/>
    </source>
</evidence>
<dbReference type="InterPro" id="IPR019734">
    <property type="entry name" value="TPR_rpt"/>
</dbReference>
<dbReference type="PANTHER" id="PTHR16305">
    <property type="entry name" value="TESTICULAR SOLUBLE ADENYLYL CYCLASE"/>
    <property type="match status" value="1"/>
</dbReference>
<dbReference type="SMART" id="SM01043">
    <property type="entry name" value="BTAD"/>
    <property type="match status" value="1"/>
</dbReference>
<dbReference type="Pfam" id="PF13191">
    <property type="entry name" value="AAA_16"/>
    <property type="match status" value="1"/>
</dbReference>
<dbReference type="Pfam" id="PF03704">
    <property type="entry name" value="BTAD"/>
    <property type="match status" value="1"/>
</dbReference>
<dbReference type="EMBL" id="QWLA01000002">
    <property type="protein sequence ID" value="RIH89642.1"/>
    <property type="molecule type" value="Genomic_DNA"/>
</dbReference>
<dbReference type="SUPFAM" id="SSF52540">
    <property type="entry name" value="P-loop containing nucleoside triphosphate hydrolases"/>
    <property type="match status" value="1"/>
</dbReference>
<proteinExistence type="predicted"/>
<dbReference type="GO" id="GO:0005524">
    <property type="term" value="F:ATP binding"/>
    <property type="evidence" value="ECO:0007669"/>
    <property type="project" value="UniProtKB-KW"/>
</dbReference>
<evidence type="ECO:0000256" key="1">
    <source>
        <dbReference type="ARBA" id="ARBA00022741"/>
    </source>
</evidence>
<protein>
    <submittedName>
        <fullName evidence="5">TOMM system kinase/cyclase fusion protein</fullName>
    </submittedName>
</protein>
<name>A0A399F455_9DEIN</name>
<keyword evidence="1" id="KW-0547">Nucleotide-binding</keyword>
<evidence type="ECO:0000256" key="3">
    <source>
        <dbReference type="SAM" id="Coils"/>
    </source>
</evidence>
<keyword evidence="3" id="KW-0175">Coiled coil</keyword>
<dbReference type="GO" id="GO:0016301">
    <property type="term" value="F:kinase activity"/>
    <property type="evidence" value="ECO:0007669"/>
    <property type="project" value="UniProtKB-KW"/>
</dbReference>
<dbReference type="InterPro" id="IPR041664">
    <property type="entry name" value="AAA_16"/>
</dbReference>
<dbReference type="GO" id="GO:0004016">
    <property type="term" value="F:adenylate cyclase activity"/>
    <property type="evidence" value="ECO:0007669"/>
    <property type="project" value="TreeGrafter"/>
</dbReference>
<comment type="caution">
    <text evidence="5">The sequence shown here is derived from an EMBL/GenBank/DDBJ whole genome shotgun (WGS) entry which is preliminary data.</text>
</comment>
<dbReference type="InterPro" id="IPR005158">
    <property type="entry name" value="BTAD"/>
</dbReference>
<keyword evidence="5" id="KW-0418">Kinase</keyword>
<accession>A0A399F455</accession>
<dbReference type="Proteomes" id="UP000265341">
    <property type="component" value="Unassembled WGS sequence"/>
</dbReference>
<gene>
    <name evidence="5" type="ORF">Mrose_00231</name>
</gene>
<dbReference type="GO" id="GO:0005737">
    <property type="term" value="C:cytoplasm"/>
    <property type="evidence" value="ECO:0007669"/>
    <property type="project" value="TreeGrafter"/>
</dbReference>
<keyword evidence="5" id="KW-0808">Transferase</keyword>